<dbReference type="InterPro" id="IPR000873">
    <property type="entry name" value="AMP-dep_synth/lig_dom"/>
</dbReference>
<dbReference type="NCBIfam" id="NF004837">
    <property type="entry name" value="PRK06187.1"/>
    <property type="match status" value="1"/>
</dbReference>
<dbReference type="PANTHER" id="PTHR43201">
    <property type="entry name" value="ACYL-COA SYNTHETASE"/>
    <property type="match status" value="1"/>
</dbReference>
<reference evidence="6 7" key="1">
    <citation type="submission" date="2021-03" db="EMBL/GenBank/DDBJ databases">
        <title>Sequencing the genomes of 1000 actinobacteria strains.</title>
        <authorList>
            <person name="Klenk H.-P."/>
        </authorList>
    </citation>
    <scope>NUCLEOTIDE SEQUENCE [LARGE SCALE GENOMIC DNA]</scope>
    <source>
        <strain evidence="6 7">DSM 45256</strain>
    </source>
</reference>
<dbReference type="GO" id="GO:0016874">
    <property type="term" value="F:ligase activity"/>
    <property type="evidence" value="ECO:0007669"/>
    <property type="project" value="UniProtKB-KW"/>
</dbReference>
<dbReference type="Pfam" id="PF13193">
    <property type="entry name" value="AMP-binding_C"/>
    <property type="match status" value="1"/>
</dbReference>
<feature type="domain" description="AMP-binding enzyme C-terminal" evidence="5">
    <location>
        <begin position="435"/>
        <end position="510"/>
    </location>
</feature>
<dbReference type="EC" id="6.2.1.-" evidence="6"/>
<evidence type="ECO:0000256" key="2">
    <source>
        <dbReference type="ARBA" id="ARBA00022598"/>
    </source>
</evidence>
<dbReference type="RefSeq" id="WP_210034091.1">
    <property type="nucleotide sequence ID" value="NZ_JAGINU010000001.1"/>
</dbReference>
<protein>
    <submittedName>
        <fullName evidence="6">Fatty-acyl-CoA synthase</fullName>
        <ecNumber evidence="6">6.2.1.-</ecNumber>
    </submittedName>
</protein>
<evidence type="ECO:0000256" key="3">
    <source>
        <dbReference type="SAM" id="MobiDB-lite"/>
    </source>
</evidence>
<dbReference type="SUPFAM" id="SSF56801">
    <property type="entry name" value="Acetyl-CoA synthetase-like"/>
    <property type="match status" value="1"/>
</dbReference>
<feature type="region of interest" description="Disordered" evidence="3">
    <location>
        <begin position="119"/>
        <end position="141"/>
    </location>
</feature>
<accession>A0ABS4W360</accession>
<evidence type="ECO:0000259" key="4">
    <source>
        <dbReference type="Pfam" id="PF00501"/>
    </source>
</evidence>
<dbReference type="Proteomes" id="UP001519295">
    <property type="component" value="Unassembled WGS sequence"/>
</dbReference>
<dbReference type="PROSITE" id="PS00455">
    <property type="entry name" value="AMP_BINDING"/>
    <property type="match status" value="1"/>
</dbReference>
<comment type="similarity">
    <text evidence="1">Belongs to the ATP-dependent AMP-binding enzyme family.</text>
</comment>
<name>A0ABS4W360_9PSEU</name>
<sequence length="521" mass="54899">MRDEGLGSWPARRARMTPGRVALLHGDRRDTYADLARRTAALAAGLRRLGVRRGDRVGYLGPNHPAYVETLFATATLGAVFVPVNARLAAPELAFVLDDAGVAVLVHSDAAASLVDAATEPHDETAAAQAPGDGTGMPRTPAAAAGPLRARLVIGGTYDALLEMPAEPVDEPVGLDDPCLIMYTSGSTGRPKGAVLSHGNLTWNCVNVLVESDLSGDEVALVAAPLFHTAALGMTCLPTLLKGGTCVLMESFEPGTALELIARHRVTLLFGVPAMYDAIAARPEWMDTDLSSVRTLLCGGSPVPDATTHRWLERGLTFVQGYGMTETAPGVLILDPASARTKAGTAGVPSFFTDVRIVAPSGEPVASGERGEILVRGPNVMIGYWNRPDATDEALAGGWMHSGDVATVDGDGYVTVVDRIKDMIVSGGENVYPAEIESALYEHPAVELCAVVAAPDPRWGEVPRAVVVLRVGGTASADELRTHLRARLAGYKVPKHVDFVDDLPRTGSGKVMKAALRERFG</sequence>
<dbReference type="EMBL" id="JAGINU010000001">
    <property type="protein sequence ID" value="MBP2370642.1"/>
    <property type="molecule type" value="Genomic_DNA"/>
</dbReference>
<dbReference type="Gene3D" id="3.40.50.12780">
    <property type="entry name" value="N-terminal domain of ligase-like"/>
    <property type="match status" value="1"/>
</dbReference>
<keyword evidence="7" id="KW-1185">Reference proteome</keyword>
<dbReference type="CDD" id="cd17631">
    <property type="entry name" value="FACL_FadD13-like"/>
    <property type="match status" value="1"/>
</dbReference>
<dbReference type="InterPro" id="IPR042099">
    <property type="entry name" value="ANL_N_sf"/>
</dbReference>
<comment type="caution">
    <text evidence="6">The sequence shown here is derived from an EMBL/GenBank/DDBJ whole genome shotgun (WGS) entry which is preliminary data.</text>
</comment>
<dbReference type="InterPro" id="IPR025110">
    <property type="entry name" value="AMP-bd_C"/>
</dbReference>
<keyword evidence="2 6" id="KW-0436">Ligase</keyword>
<feature type="domain" description="AMP-dependent synthetase/ligase" evidence="4">
    <location>
        <begin position="12"/>
        <end position="385"/>
    </location>
</feature>
<dbReference type="InterPro" id="IPR045851">
    <property type="entry name" value="AMP-bd_C_sf"/>
</dbReference>
<dbReference type="Pfam" id="PF00501">
    <property type="entry name" value="AMP-binding"/>
    <property type="match status" value="1"/>
</dbReference>
<organism evidence="6 7">
    <name type="scientific">Pseudonocardia parietis</name>
    <dbReference type="NCBI Taxonomy" id="570936"/>
    <lineage>
        <taxon>Bacteria</taxon>
        <taxon>Bacillati</taxon>
        <taxon>Actinomycetota</taxon>
        <taxon>Actinomycetes</taxon>
        <taxon>Pseudonocardiales</taxon>
        <taxon>Pseudonocardiaceae</taxon>
        <taxon>Pseudonocardia</taxon>
    </lineage>
</organism>
<dbReference type="InterPro" id="IPR020845">
    <property type="entry name" value="AMP-binding_CS"/>
</dbReference>
<evidence type="ECO:0000259" key="5">
    <source>
        <dbReference type="Pfam" id="PF13193"/>
    </source>
</evidence>
<dbReference type="Gene3D" id="3.30.300.30">
    <property type="match status" value="1"/>
</dbReference>
<proteinExistence type="inferred from homology"/>
<evidence type="ECO:0000256" key="1">
    <source>
        <dbReference type="ARBA" id="ARBA00006432"/>
    </source>
</evidence>
<evidence type="ECO:0000313" key="7">
    <source>
        <dbReference type="Proteomes" id="UP001519295"/>
    </source>
</evidence>
<gene>
    <name evidence="6" type="ORF">JOF36_006338</name>
</gene>
<evidence type="ECO:0000313" key="6">
    <source>
        <dbReference type="EMBL" id="MBP2370642.1"/>
    </source>
</evidence>
<dbReference type="PANTHER" id="PTHR43201:SF5">
    <property type="entry name" value="MEDIUM-CHAIN ACYL-COA LIGASE ACSF2, MITOCHONDRIAL"/>
    <property type="match status" value="1"/>
</dbReference>